<proteinExistence type="predicted"/>
<dbReference type="InterPro" id="IPR013229">
    <property type="entry name" value="PEGA"/>
</dbReference>
<dbReference type="HOGENOM" id="CLU_276672_0_0_2"/>
<dbReference type="AlphaFoldDB" id="A8M9H6"/>
<keyword evidence="1" id="KW-0812">Transmembrane</keyword>
<dbReference type="STRING" id="397948.Cmaq_0003"/>
<dbReference type="GeneID" id="5710202"/>
<accession>A8M9H6</accession>
<gene>
    <name evidence="3" type="ordered locus">Cmaq_0003</name>
</gene>
<evidence type="ECO:0000313" key="4">
    <source>
        <dbReference type="Proteomes" id="UP000001137"/>
    </source>
</evidence>
<keyword evidence="4" id="KW-1185">Reference proteome</keyword>
<dbReference type="KEGG" id="cma:Cmaq_0003"/>
<protein>
    <recommendedName>
        <fullName evidence="2">PEGA domain-containing protein</fullName>
    </recommendedName>
</protein>
<evidence type="ECO:0000259" key="2">
    <source>
        <dbReference type="Pfam" id="PF08308"/>
    </source>
</evidence>
<reference evidence="3 4" key="1">
    <citation type="submission" date="2007-10" db="EMBL/GenBank/DDBJ databases">
        <title>Complete sequence of Caldivirga maquilingensis IC-167.</title>
        <authorList>
            <consortium name="US DOE Joint Genome Institute"/>
            <person name="Copeland A."/>
            <person name="Lucas S."/>
            <person name="Lapidus A."/>
            <person name="Barry K."/>
            <person name="Glavina del Rio T."/>
            <person name="Dalin E."/>
            <person name="Tice H."/>
            <person name="Pitluck S."/>
            <person name="Saunders E."/>
            <person name="Brettin T."/>
            <person name="Bruce D."/>
            <person name="Detter J.C."/>
            <person name="Han C."/>
            <person name="Schmutz J."/>
            <person name="Larimer F."/>
            <person name="Land M."/>
            <person name="Hauser L."/>
            <person name="Kyrpides N."/>
            <person name="Ivanova N."/>
            <person name="Biddle J.F."/>
            <person name="Zhang Z."/>
            <person name="Fitz-Gibbon S.T."/>
            <person name="Lowe T.M."/>
            <person name="Saltikov C."/>
            <person name="House C.H."/>
            <person name="Richardson P."/>
        </authorList>
    </citation>
    <scope>NUCLEOTIDE SEQUENCE [LARGE SCALE GENOMIC DNA]</scope>
    <source>
        <strain evidence="4">ATCC 700844 / DSM 13496 / JCM 10307 / IC-167</strain>
    </source>
</reference>
<feature type="domain" description="PEGA" evidence="2">
    <location>
        <begin position="333"/>
        <end position="396"/>
    </location>
</feature>
<dbReference type="PROSITE" id="PS51257">
    <property type="entry name" value="PROKAR_LIPOPROTEIN"/>
    <property type="match status" value="1"/>
</dbReference>
<evidence type="ECO:0000256" key="1">
    <source>
        <dbReference type="SAM" id="Phobius"/>
    </source>
</evidence>
<keyword evidence="1" id="KW-1133">Transmembrane helix</keyword>
<sequence>MKLQVLVIVTVITLAVSLVASSQLYYGVAYGCGRIVIVGESGGVGLISVMGNSGPYSTVGVHGVSILYSVAVGGCMAVAVGVSQGGGPVFIIYNLTNGAYNVININGTGALYGVAYGDGYFMALGSVNNTGLIVLTTGVGYSIIKPIGFKALYGAAYGDGGFLIVGEGLNGAALGFYNMSTGSLINLSSKLPSNYNYVLYSAAYGPLGFMVVGEGVVNSSGYLIQVPVAGIFNISNGEFKDLSMYLNQYSLLTSVTYIDYEYVFAGSTSSGDGGYGYYSIYGLTPLYNTIQGGNLYLPLILYSITPISPGVLYVVGNDGSSSVASREAIPVIYNVTLLTNTRNALIKLSGPVSLSITPNSTIPLPQGQYTLLAQAEGYYNVTERVIVDSNEVINLMLSRVRLCNVTVRVMVNGTSEPVANASITLVSNWPNANKYVALSNGSGEASLMVVCNNYSMSIKARYFIGESENININSSVTLDVDLTPIVNVTIRAPNEAGEYRVIMSGVVNDSIILGNASLFNLTLSRVGLIRLFTIRLINGTVQYLGETIIHLKPGLNVINITWRTPVIEDMGVKPIIPGNQSVLIYLNLSKPGNLTLIISTNGLRIFTLNETNITSLQLVRNFTNNGAYTVCAYTWSLFNGSIYIDYGPLCIMVNVVLHSELIVMDESGLALKLSGYYLGNETVNVTLPLVLTLGNGTRLIYNGSIFNGEYIANNSFSIRLSRMVNYLDVLWIREYWVRVNVLVNGLPINSTEGWFREGYVIKYPMFVYFNNGTRLINETPVTVIVNKPLTVTVNYTRQYNVTIIEYSRLGLINETWLWVNSDSILRVMPRPVVNINSSVRLIPRTPVVEVTVNEPIIINVTYVIQFLVTMVKYSKLGVFNETSEWVNSDSIIKITNTIIELSNLTRLIPRVNSIIINVTGPMIINESYTPQYLLTNVTTIDESPWMFEEYWVNASTRLNLSPTPVLSLGNSTRLILSGILVNGKPINSNQLVVNAPLNVTVMYLKQWFISISVHTLNNTPLTIISGWVNASSPIISSVKWGNLTIRLKEPLIVNASMVNQPINAEADVAYRVFKVTDSLGLPEPFVTVMVKCGEYSVRQVSNAYGIIKPLVPINEACLLSKPAVGYYSIALIIFTVTVVLLIVLSRRLR</sequence>
<name>A8M9H6_CALMQ</name>
<dbReference type="eggNOG" id="arCOG03671">
    <property type="taxonomic scope" value="Archaea"/>
</dbReference>
<dbReference type="Proteomes" id="UP000001137">
    <property type="component" value="Chromosome"/>
</dbReference>
<dbReference type="EMBL" id="CP000852">
    <property type="protein sequence ID" value="ABW00857.1"/>
    <property type="molecule type" value="Genomic_DNA"/>
</dbReference>
<dbReference type="RefSeq" id="WP_012185077.1">
    <property type="nucleotide sequence ID" value="NC_009954.1"/>
</dbReference>
<feature type="transmembrane region" description="Helical" evidence="1">
    <location>
        <begin position="1124"/>
        <end position="1144"/>
    </location>
</feature>
<keyword evidence="1" id="KW-0472">Membrane</keyword>
<dbReference type="Pfam" id="PF08308">
    <property type="entry name" value="PEGA"/>
    <property type="match status" value="1"/>
</dbReference>
<organism evidence="3 4">
    <name type="scientific">Caldivirga maquilingensis (strain ATCC 700844 / DSM 13496 / JCM 10307 / IC-167)</name>
    <dbReference type="NCBI Taxonomy" id="397948"/>
    <lineage>
        <taxon>Archaea</taxon>
        <taxon>Thermoproteota</taxon>
        <taxon>Thermoprotei</taxon>
        <taxon>Thermoproteales</taxon>
        <taxon>Thermoproteaceae</taxon>
        <taxon>Caldivirga</taxon>
    </lineage>
</organism>
<evidence type="ECO:0000313" key="3">
    <source>
        <dbReference type="EMBL" id="ABW00857.1"/>
    </source>
</evidence>
<dbReference type="OrthoDB" id="386488at2157"/>